<dbReference type="Proteomes" id="UP000257706">
    <property type="component" value="Unassembled WGS sequence"/>
</dbReference>
<name>A0A3B9IM22_9PROT</name>
<proteinExistence type="predicted"/>
<reference evidence="1 2" key="1">
    <citation type="journal article" date="2018" name="Nat. Biotechnol.">
        <title>A standardized bacterial taxonomy based on genome phylogeny substantially revises the tree of life.</title>
        <authorList>
            <person name="Parks D.H."/>
            <person name="Chuvochina M."/>
            <person name="Waite D.W."/>
            <person name="Rinke C."/>
            <person name="Skarshewski A."/>
            <person name="Chaumeil P.A."/>
            <person name="Hugenholtz P."/>
        </authorList>
    </citation>
    <scope>NUCLEOTIDE SEQUENCE [LARGE SCALE GENOMIC DNA]</scope>
    <source>
        <strain evidence="1">UBA8739</strain>
    </source>
</reference>
<comment type="caution">
    <text evidence="1">The sequence shown here is derived from an EMBL/GenBank/DDBJ whole genome shotgun (WGS) entry which is preliminary data.</text>
</comment>
<accession>A0A3B9IM22</accession>
<sequence>SYRHVIEPVLNSPDARVDDVTAREALKTAVAAVLAGNDELRRELRQKLGQRMAGTTVAGAFRFVTDPIARPESADFRAALSQVGSYESFLAAYRQQVATQRLSTIN</sequence>
<evidence type="ECO:0000313" key="1">
    <source>
        <dbReference type="EMBL" id="HAE48748.1"/>
    </source>
</evidence>
<gene>
    <name evidence="1" type="ORF">DCK97_15130</name>
</gene>
<protein>
    <submittedName>
        <fullName evidence="1">Uncharacterized protein</fullName>
    </submittedName>
</protein>
<organism evidence="1 2">
    <name type="scientific">Tistrella mobilis</name>
    <dbReference type="NCBI Taxonomy" id="171437"/>
    <lineage>
        <taxon>Bacteria</taxon>
        <taxon>Pseudomonadati</taxon>
        <taxon>Pseudomonadota</taxon>
        <taxon>Alphaproteobacteria</taxon>
        <taxon>Geminicoccales</taxon>
        <taxon>Geminicoccaceae</taxon>
        <taxon>Tistrella</taxon>
    </lineage>
</organism>
<feature type="non-terminal residue" evidence="1">
    <location>
        <position position="1"/>
    </location>
</feature>
<dbReference type="AlphaFoldDB" id="A0A3B9IM22"/>
<dbReference type="EMBL" id="DMAI01000242">
    <property type="protein sequence ID" value="HAE48748.1"/>
    <property type="molecule type" value="Genomic_DNA"/>
</dbReference>
<evidence type="ECO:0000313" key="2">
    <source>
        <dbReference type="Proteomes" id="UP000257706"/>
    </source>
</evidence>